<feature type="compositionally biased region" description="Polar residues" evidence="1">
    <location>
        <begin position="14"/>
        <end position="24"/>
    </location>
</feature>
<accession>A0A9P3LS98</accession>
<sequence length="69" mass="7548">MNTGQIPEGLLGQHSLSGSNSSDETLGREDIVRLPKTASENIAIKTRPVQDPTTMPMPSVPHDWSWSTF</sequence>
<comment type="caution">
    <text evidence="2">The sequence shown here is derived from an EMBL/GenBank/DDBJ whole genome shotgun (WGS) entry which is preliminary data.</text>
</comment>
<organism evidence="2 3">
    <name type="scientific">Entomortierella parvispora</name>
    <dbReference type="NCBI Taxonomy" id="205924"/>
    <lineage>
        <taxon>Eukaryota</taxon>
        <taxon>Fungi</taxon>
        <taxon>Fungi incertae sedis</taxon>
        <taxon>Mucoromycota</taxon>
        <taxon>Mortierellomycotina</taxon>
        <taxon>Mortierellomycetes</taxon>
        <taxon>Mortierellales</taxon>
        <taxon>Mortierellaceae</taxon>
        <taxon>Entomortierella</taxon>
    </lineage>
</organism>
<evidence type="ECO:0000256" key="1">
    <source>
        <dbReference type="SAM" id="MobiDB-lite"/>
    </source>
</evidence>
<gene>
    <name evidence="2" type="ORF">EMPS_00741</name>
</gene>
<reference evidence="2" key="1">
    <citation type="submission" date="2021-11" db="EMBL/GenBank/DDBJ databases">
        <authorList>
            <person name="Herlambang A."/>
            <person name="Guo Y."/>
            <person name="Takashima Y."/>
            <person name="Nishizawa T."/>
        </authorList>
    </citation>
    <scope>NUCLEOTIDE SEQUENCE</scope>
    <source>
        <strain evidence="2">E1425</strain>
    </source>
</reference>
<dbReference type="Proteomes" id="UP000827284">
    <property type="component" value="Unassembled WGS sequence"/>
</dbReference>
<name>A0A9P3LS98_9FUNG</name>
<evidence type="ECO:0000313" key="2">
    <source>
        <dbReference type="EMBL" id="GJJ68395.1"/>
    </source>
</evidence>
<dbReference type="OrthoDB" id="197676at2759"/>
<feature type="region of interest" description="Disordered" evidence="1">
    <location>
        <begin position="47"/>
        <end position="69"/>
    </location>
</feature>
<reference evidence="2" key="2">
    <citation type="journal article" date="2022" name="Microbiol. Resour. Announc.">
        <title>Whole-Genome Sequence of Entomortierella parvispora E1425, a Mucoromycotan Fungus Associated with Burkholderiaceae-Related Endosymbiotic Bacteria.</title>
        <authorList>
            <person name="Herlambang A."/>
            <person name="Guo Y."/>
            <person name="Takashima Y."/>
            <person name="Narisawa K."/>
            <person name="Ohta H."/>
            <person name="Nishizawa T."/>
        </authorList>
    </citation>
    <scope>NUCLEOTIDE SEQUENCE</scope>
    <source>
        <strain evidence="2">E1425</strain>
    </source>
</reference>
<evidence type="ECO:0000313" key="3">
    <source>
        <dbReference type="Proteomes" id="UP000827284"/>
    </source>
</evidence>
<keyword evidence="3" id="KW-1185">Reference proteome</keyword>
<proteinExistence type="predicted"/>
<protein>
    <submittedName>
        <fullName evidence="2">Uncharacterized protein</fullName>
    </submittedName>
</protein>
<dbReference type="EMBL" id="BQFW01000001">
    <property type="protein sequence ID" value="GJJ68395.1"/>
    <property type="molecule type" value="Genomic_DNA"/>
</dbReference>
<feature type="region of interest" description="Disordered" evidence="1">
    <location>
        <begin position="1"/>
        <end position="33"/>
    </location>
</feature>
<dbReference type="AlphaFoldDB" id="A0A9P3LS98"/>